<keyword evidence="6" id="KW-0408">Iron</keyword>
<dbReference type="PROSITE" id="PS52016">
    <property type="entry name" value="TONB_DEPENDENT_REC_3"/>
    <property type="match status" value="1"/>
</dbReference>
<dbReference type="EMBL" id="HE663493">
    <property type="protein sequence ID" value="CCG09237.1"/>
    <property type="molecule type" value="Genomic_DNA"/>
</dbReference>
<keyword evidence="2 11" id="KW-0813">Transport</keyword>
<dbReference type="InterPro" id="IPR000531">
    <property type="entry name" value="Beta-barrel_TonB"/>
</dbReference>
<comment type="subcellular location">
    <subcellularLocation>
        <location evidence="1 11">Cell outer membrane</location>
        <topology evidence="1 11">Multi-pass membrane protein</topology>
    </subcellularLocation>
</comment>
<evidence type="ECO:0000256" key="1">
    <source>
        <dbReference type="ARBA" id="ARBA00004571"/>
    </source>
</evidence>
<feature type="domain" description="TonB-dependent receptor-like beta-barrel" evidence="14">
    <location>
        <begin position="402"/>
        <end position="798"/>
    </location>
</feature>
<feature type="domain" description="TonB-dependent receptor plug" evidence="15">
    <location>
        <begin position="194"/>
        <end position="308"/>
    </location>
</feature>
<evidence type="ECO:0000256" key="6">
    <source>
        <dbReference type="ARBA" id="ARBA00023004"/>
    </source>
</evidence>
<evidence type="ECO:0000256" key="5">
    <source>
        <dbReference type="ARBA" id="ARBA00022692"/>
    </source>
</evidence>
<dbReference type="GO" id="GO:0006826">
    <property type="term" value="P:iron ion transport"/>
    <property type="evidence" value="ECO:0007669"/>
    <property type="project" value="UniProtKB-KW"/>
</dbReference>
<evidence type="ECO:0000259" key="15">
    <source>
        <dbReference type="Pfam" id="PF07715"/>
    </source>
</evidence>
<dbReference type="HOGENOM" id="CLU_008287_15_2_5"/>
<feature type="region of interest" description="Disordered" evidence="13">
    <location>
        <begin position="1"/>
        <end position="27"/>
    </location>
</feature>
<reference evidence="16 17" key="1">
    <citation type="submission" date="2012-02" db="EMBL/GenBank/DDBJ databases">
        <title>Shotgun genome sequence of Phaeospirillum photometricum DSM 122.</title>
        <authorList>
            <person name="Duquesne K."/>
            <person name="Sturgis J."/>
        </authorList>
    </citation>
    <scope>NUCLEOTIDE SEQUENCE [LARGE SCALE GENOMIC DNA]</scope>
    <source>
        <strain evidence="17">DSM122</strain>
    </source>
</reference>
<keyword evidence="8 12" id="KW-0798">TonB box</keyword>
<evidence type="ECO:0000256" key="4">
    <source>
        <dbReference type="ARBA" id="ARBA00022496"/>
    </source>
</evidence>
<dbReference type="PANTHER" id="PTHR32552:SF81">
    <property type="entry name" value="TONB-DEPENDENT OUTER MEMBRANE RECEPTOR"/>
    <property type="match status" value="1"/>
</dbReference>
<evidence type="ECO:0000256" key="13">
    <source>
        <dbReference type="SAM" id="MobiDB-lite"/>
    </source>
</evidence>
<keyword evidence="10 11" id="KW-0998">Cell outer membrane</keyword>
<dbReference type="PANTHER" id="PTHR32552">
    <property type="entry name" value="FERRICHROME IRON RECEPTOR-RELATED"/>
    <property type="match status" value="1"/>
</dbReference>
<dbReference type="Proteomes" id="UP000033220">
    <property type="component" value="Chromosome DSM 122"/>
</dbReference>
<dbReference type="eggNOG" id="COG4771">
    <property type="taxonomic scope" value="Bacteria"/>
</dbReference>
<dbReference type="GO" id="GO:0009279">
    <property type="term" value="C:cell outer membrane"/>
    <property type="evidence" value="ECO:0007669"/>
    <property type="project" value="UniProtKB-SubCell"/>
</dbReference>
<keyword evidence="16" id="KW-0675">Receptor</keyword>
<dbReference type="PATRIC" id="fig|1150469.3.peg.2971"/>
<accession>H6SMV2</accession>
<dbReference type="InterPro" id="IPR012910">
    <property type="entry name" value="Plug_dom"/>
</dbReference>
<evidence type="ECO:0000256" key="8">
    <source>
        <dbReference type="ARBA" id="ARBA00023077"/>
    </source>
</evidence>
<keyword evidence="17" id="KW-1185">Reference proteome</keyword>
<evidence type="ECO:0000259" key="14">
    <source>
        <dbReference type="Pfam" id="PF00593"/>
    </source>
</evidence>
<evidence type="ECO:0000256" key="10">
    <source>
        <dbReference type="ARBA" id="ARBA00023237"/>
    </source>
</evidence>
<keyword evidence="3 11" id="KW-1134">Transmembrane beta strand</keyword>
<evidence type="ECO:0000256" key="12">
    <source>
        <dbReference type="RuleBase" id="RU003357"/>
    </source>
</evidence>
<dbReference type="STRING" id="1150469.RSPPHO_02611"/>
<proteinExistence type="inferred from homology"/>
<comment type="similarity">
    <text evidence="11 12">Belongs to the TonB-dependent receptor family.</text>
</comment>
<keyword evidence="9 11" id="KW-0472">Membrane</keyword>
<evidence type="ECO:0000256" key="11">
    <source>
        <dbReference type="PROSITE-ProRule" id="PRU01360"/>
    </source>
</evidence>
<dbReference type="KEGG" id="rpm:RSPPHO_02611"/>
<gene>
    <name evidence="16" type="ORF">RSPPHO_02611</name>
</gene>
<evidence type="ECO:0000256" key="7">
    <source>
        <dbReference type="ARBA" id="ARBA00023065"/>
    </source>
</evidence>
<dbReference type="Pfam" id="PF07715">
    <property type="entry name" value="Plug"/>
    <property type="match status" value="1"/>
</dbReference>
<keyword evidence="5 11" id="KW-0812">Transmembrane</keyword>
<keyword evidence="4" id="KW-0410">Iron transport</keyword>
<dbReference type="Pfam" id="PF00593">
    <property type="entry name" value="TonB_dep_Rec_b-barrel"/>
    <property type="match status" value="1"/>
</dbReference>
<dbReference type="InterPro" id="IPR039426">
    <property type="entry name" value="TonB-dep_rcpt-like"/>
</dbReference>
<protein>
    <submittedName>
        <fullName evidence="16">TonB-dependent receptor</fullName>
    </submittedName>
</protein>
<evidence type="ECO:0000313" key="17">
    <source>
        <dbReference type="Proteomes" id="UP000033220"/>
    </source>
</evidence>
<evidence type="ECO:0000313" key="16">
    <source>
        <dbReference type="EMBL" id="CCG09237.1"/>
    </source>
</evidence>
<dbReference type="SUPFAM" id="SSF56935">
    <property type="entry name" value="Porins"/>
    <property type="match status" value="1"/>
</dbReference>
<organism evidence="16 17">
    <name type="scientific">Pararhodospirillum photometricum DSM 122</name>
    <dbReference type="NCBI Taxonomy" id="1150469"/>
    <lineage>
        <taxon>Bacteria</taxon>
        <taxon>Pseudomonadati</taxon>
        <taxon>Pseudomonadota</taxon>
        <taxon>Alphaproteobacteria</taxon>
        <taxon>Rhodospirillales</taxon>
        <taxon>Rhodospirillaceae</taxon>
        <taxon>Pararhodospirillum</taxon>
    </lineage>
</organism>
<keyword evidence="7" id="KW-0406">Ion transport</keyword>
<sequence>MEPPVSVRRASTPRARGSSALASTVRKRTAIDTDWMVPGRRSSGSPGGEAVDMAQNFPVDFGGREGWGGGPPQTPRSRWCFALRESPGSEGSGEASLPSLPFYHRRKPTQTIPYSTMRDGFRKRAALMKAVVNRNGGAVMWPYRKNLTRFCGTGLVTLSASLAPPALAEDGQEESVLTLPAVVVSGEKMERGVEDTASSVAILPAKDLSEKAKGASSVAEALSDVPNVVYTGTVGAPIIRGQDTQGPNFGSTAFFGGTIPRATINLDGHYQNYYEYVFGTTSIWDVESIEVFRGPQTTSQGANAIAGAIIVNTKDPTFKPEASYQAEIGSYARRRTSLAVSGPLVGDQLAGRMAIDYSGRDTFIDYVNKNFAKGDTDQDLQSLSARGKLLWVPDALPGLTTKLTYSFGSANRPTWESASAPYDDLDNSTLSMPSWAQHTHTGVADVTYDFENGLKLVNQTQYSDTGVKRLTEPESNGTAKVDQNTISNELRVNYGSAQSPLSGMAGLYLARTVSDDLLYLRGTTRFDDEKQNLGLFSEVSYRLGERWTLTGGLRYQRDHVERSGTSSYARQALDYDESFDAFLPKVSLAYDVTPEVTVGAMINRGYNPGGVNLSFASARYITFEAESVWNYELFTRARLLNDRLTLNGNLFYSRHADSQRLLPDYLNGVQYGSVVVNADQAQSYGLELGMDYQMLESVRVRAGAGLLQTHIGSFTGADGTSYEGNEFGRAPSYTLSLGADWDILPQVRLSGEVRHTDGYFSTDENISAYAVEGYTVANARLSYAPREYFQVYVFANNIFDKRAPAYLYDDRTAGGIVANTIEPRMIGVGIKGTF</sequence>
<evidence type="ECO:0000256" key="9">
    <source>
        <dbReference type="ARBA" id="ARBA00023136"/>
    </source>
</evidence>
<dbReference type="AlphaFoldDB" id="H6SMV2"/>
<dbReference type="Gene3D" id="2.40.170.20">
    <property type="entry name" value="TonB-dependent receptor, beta-barrel domain"/>
    <property type="match status" value="1"/>
</dbReference>
<dbReference type="InterPro" id="IPR036942">
    <property type="entry name" value="Beta-barrel_TonB_sf"/>
</dbReference>
<name>H6SMV2_PARPM</name>
<evidence type="ECO:0000256" key="2">
    <source>
        <dbReference type="ARBA" id="ARBA00022448"/>
    </source>
</evidence>
<evidence type="ECO:0000256" key="3">
    <source>
        <dbReference type="ARBA" id="ARBA00022452"/>
    </source>
</evidence>